<organism evidence="1 2">
    <name type="scientific">Deinococcus arboris</name>
    <dbReference type="NCBI Taxonomy" id="2682977"/>
    <lineage>
        <taxon>Bacteria</taxon>
        <taxon>Thermotogati</taxon>
        <taxon>Deinococcota</taxon>
        <taxon>Deinococci</taxon>
        <taxon>Deinococcales</taxon>
        <taxon>Deinococcaceae</taxon>
        <taxon>Deinococcus</taxon>
    </lineage>
</organism>
<dbReference type="EMBL" id="WQLB01000021">
    <property type="protein sequence ID" value="MVN88000.1"/>
    <property type="molecule type" value="Genomic_DNA"/>
</dbReference>
<dbReference type="AlphaFoldDB" id="A0A7C9LVS1"/>
<dbReference type="Proteomes" id="UP000483286">
    <property type="component" value="Unassembled WGS sequence"/>
</dbReference>
<comment type="caution">
    <text evidence="1">The sequence shown here is derived from an EMBL/GenBank/DDBJ whole genome shotgun (WGS) entry which is preliminary data.</text>
</comment>
<dbReference type="InterPro" id="IPR056510">
    <property type="entry name" value="WapI"/>
</dbReference>
<protein>
    <submittedName>
        <fullName evidence="1">Uncharacterized protein</fullName>
    </submittedName>
</protein>
<keyword evidence="2" id="KW-1185">Reference proteome</keyword>
<sequence>MQVRTGALELSLELLGYQCPDAAGGWDANWLNVRLKLSLPDGRVWEVIDPCLTAQEAHRLLAWLEEVSEKAPVFIGWQQAGLSSTESFTEPCLVVSARSPWFRHPDHDDQLHLRIVMQAEYLPPFAGELDHSPDWLDTGEVSDAWIDFPMTQAELRDLAAQWRAQVSRWPVRGEA</sequence>
<dbReference type="Pfam" id="PF24716">
    <property type="entry name" value="WapI"/>
    <property type="match status" value="1"/>
</dbReference>
<dbReference type="RefSeq" id="WP_157460058.1">
    <property type="nucleotide sequence ID" value="NZ_WQLB01000021.1"/>
</dbReference>
<evidence type="ECO:0000313" key="1">
    <source>
        <dbReference type="EMBL" id="MVN88000.1"/>
    </source>
</evidence>
<evidence type="ECO:0000313" key="2">
    <source>
        <dbReference type="Proteomes" id="UP000483286"/>
    </source>
</evidence>
<proteinExistence type="predicted"/>
<reference evidence="1 2" key="1">
    <citation type="submission" date="2019-12" db="EMBL/GenBank/DDBJ databases">
        <title>Deinococcus sp. HMF7620 Genome sequencing and assembly.</title>
        <authorList>
            <person name="Kang H."/>
            <person name="Kim H."/>
            <person name="Joh K."/>
        </authorList>
    </citation>
    <scope>NUCLEOTIDE SEQUENCE [LARGE SCALE GENOMIC DNA]</scope>
    <source>
        <strain evidence="1 2">HMF7620</strain>
    </source>
</reference>
<name>A0A7C9LVS1_9DEIO</name>
<gene>
    <name evidence="1" type="ORF">GO986_14680</name>
</gene>
<accession>A0A7C9LVS1</accession>